<dbReference type="AlphaFoldDB" id="A0A914RJC3"/>
<dbReference type="Proteomes" id="UP000887564">
    <property type="component" value="Unplaced"/>
</dbReference>
<evidence type="ECO:0000313" key="1">
    <source>
        <dbReference type="Proteomes" id="UP000887564"/>
    </source>
</evidence>
<dbReference type="InterPro" id="IPR001101">
    <property type="entry name" value="Plectin_repeat"/>
</dbReference>
<dbReference type="WBParaSite" id="PEQ_0000488201-mRNA-1">
    <property type="protein sequence ID" value="PEQ_0000488201-mRNA-1"/>
    <property type="gene ID" value="PEQ_0000488201"/>
</dbReference>
<keyword evidence="1" id="KW-1185">Reference proteome</keyword>
<organism evidence="1 2">
    <name type="scientific">Parascaris equorum</name>
    <name type="common">Equine roundworm</name>
    <dbReference type="NCBI Taxonomy" id="6256"/>
    <lineage>
        <taxon>Eukaryota</taxon>
        <taxon>Metazoa</taxon>
        <taxon>Ecdysozoa</taxon>
        <taxon>Nematoda</taxon>
        <taxon>Chromadorea</taxon>
        <taxon>Rhabditida</taxon>
        <taxon>Spirurina</taxon>
        <taxon>Ascaridomorpha</taxon>
        <taxon>Ascaridoidea</taxon>
        <taxon>Ascarididae</taxon>
        <taxon>Parascaris</taxon>
    </lineage>
</organism>
<proteinExistence type="predicted"/>
<dbReference type="Pfam" id="PF00681">
    <property type="entry name" value="Plectin"/>
    <property type="match status" value="1"/>
</dbReference>
<evidence type="ECO:0000313" key="2">
    <source>
        <dbReference type="WBParaSite" id="PEQ_0000488201-mRNA-1"/>
    </source>
</evidence>
<sequence>MQMYQEETVTKTQFYEMEGILHKQTGEILTFVEAVRQGLLDLHSSGGEFFDIVSGSTRPIAMIAITLTDCIQLGLINAETGEFVDKSTGERLTLRDAVSKQNGLLNLHIPEIIRTDESRRVTLGDAIVRNAINTRQEIYAKDLIDSTNKFIDGGTKHRYTLLEAIASGLIDAEVRHIVDPELKDALERGLLEPDGRIVVPSQQKVYSFAEAVTDGLLIKRVRHTIFDVKGIKNTKTKESLTFNEAVEAGAVIVQAERKELIDPMLHELLSSPIGIRDQSGQEMTVFRAVAKGFIDPTKGVYLDKRASRELSPKDAYEAGYITLRGAIQLTALFDIHPSLMSPVKKVDQKKRIRLTLAEAMKQGLIDSRTHRFRQGETEMSFEDALNQGLIDPSDEWIVPSKTTGVGPTIEEKTSETIMETGQQLAPKFYPDKNIEESVTTIKKVKTTETTAVGGPGGVSVYRAITGGKGTIEVPAD</sequence>
<dbReference type="SUPFAM" id="SSF75399">
    <property type="entry name" value="Plakin repeat"/>
    <property type="match status" value="2"/>
</dbReference>
<protein>
    <submittedName>
        <fullName evidence="2">Uncharacterized protein</fullName>
    </submittedName>
</protein>
<dbReference type="Gene3D" id="3.90.1290.10">
    <property type="entry name" value="Plakin repeat"/>
    <property type="match status" value="2"/>
</dbReference>
<dbReference type="InterPro" id="IPR035915">
    <property type="entry name" value="Plakin_repeat_sf"/>
</dbReference>
<name>A0A914RJC3_PAREQ</name>
<accession>A0A914RJC3</accession>
<reference evidence="2" key="1">
    <citation type="submission" date="2022-11" db="UniProtKB">
        <authorList>
            <consortium name="WormBaseParasite"/>
        </authorList>
    </citation>
    <scope>IDENTIFICATION</scope>
</reference>
<dbReference type="SMART" id="SM00250">
    <property type="entry name" value="PLEC"/>
    <property type="match status" value="5"/>
</dbReference>
<dbReference type="GO" id="GO:0005856">
    <property type="term" value="C:cytoskeleton"/>
    <property type="evidence" value="ECO:0007669"/>
    <property type="project" value="InterPro"/>
</dbReference>